<dbReference type="GO" id="GO:0030295">
    <property type="term" value="F:protein kinase activator activity"/>
    <property type="evidence" value="ECO:0007669"/>
    <property type="project" value="TreeGrafter"/>
</dbReference>
<dbReference type="Gene3D" id="3.30.565.10">
    <property type="entry name" value="Histidine kinase-like ATPase, C-terminal domain"/>
    <property type="match status" value="1"/>
</dbReference>
<feature type="transmembrane region" description="Helical" evidence="8">
    <location>
        <begin position="63"/>
        <end position="83"/>
    </location>
</feature>
<evidence type="ECO:0000256" key="2">
    <source>
        <dbReference type="ARBA" id="ARBA00012438"/>
    </source>
</evidence>
<proteinExistence type="predicted"/>
<dbReference type="Proteomes" id="UP000663305">
    <property type="component" value="Chromosome"/>
</dbReference>
<dbReference type="EC" id="2.7.13.3" evidence="2"/>
<evidence type="ECO:0000256" key="5">
    <source>
        <dbReference type="ARBA" id="ARBA00022777"/>
    </source>
</evidence>
<evidence type="ECO:0000259" key="9">
    <source>
        <dbReference type="PROSITE" id="PS50109"/>
    </source>
</evidence>
<evidence type="ECO:0000256" key="8">
    <source>
        <dbReference type="SAM" id="Phobius"/>
    </source>
</evidence>
<organism evidence="10 11">
    <name type="scientific">Halapricum desulfuricans</name>
    <dbReference type="NCBI Taxonomy" id="2841257"/>
    <lineage>
        <taxon>Archaea</taxon>
        <taxon>Methanobacteriati</taxon>
        <taxon>Methanobacteriota</taxon>
        <taxon>Stenosarchaea group</taxon>
        <taxon>Halobacteria</taxon>
        <taxon>Halobacteriales</taxon>
        <taxon>Haloarculaceae</taxon>
        <taxon>Halapricum</taxon>
    </lineage>
</organism>
<feature type="transmembrane region" description="Helical" evidence="8">
    <location>
        <begin position="236"/>
        <end position="256"/>
    </location>
</feature>
<feature type="transmembrane region" description="Helical" evidence="8">
    <location>
        <begin position="171"/>
        <end position="198"/>
    </location>
</feature>
<gene>
    <name evidence="10" type="ORF">HSBGL_0879</name>
</gene>
<feature type="transmembrane region" description="Helical" evidence="8">
    <location>
        <begin position="29"/>
        <end position="51"/>
    </location>
</feature>
<reference evidence="10" key="1">
    <citation type="submission" date="2020-11" db="EMBL/GenBank/DDBJ databases">
        <title>Carbohydrate-dependent, anaerobic sulfur respiration: A novel catabolism in halophilic archaea.</title>
        <authorList>
            <person name="Sorokin D.Y."/>
            <person name="Messina E."/>
            <person name="Smedile F."/>
            <person name="La Cono V."/>
            <person name="Hallsworth J.E."/>
            <person name="Yakimov M.M."/>
        </authorList>
    </citation>
    <scope>NUCLEOTIDE SEQUENCE</scope>
    <source>
        <strain evidence="10">HSR-Bgl</strain>
    </source>
</reference>
<keyword evidence="5 10" id="KW-0418">Kinase</keyword>
<sequence>MRLIAIASMPTQALAVSSAVVPLDSITQTGWVVVLLSLAAGIGTLALIWYLSRHRHAPGAKWFMAMLGAQALWVFAYTGGLFLRAPLWRASAETLMWIGIAWLGPLFLSFALVYTGRTNIAYSKWFPGVFVPAIAAVALGVTRPYHSLLWQEFQFAPVFGLRTVEYTLQPIGYFVAIVSLGAAGVGVLLLVGAIVSYGPLYKREAIAVTLSTVPPAGAFWVWMFELGPVPSLNLSAAMFLPHVLLDAYAFVGTYMFETNPTTQRAAERGALNDLEDPLLVVDPDGRVVNMNAQAEQLFDAEAVTLPSSVDALTGADLNALRSTGEFECAKRNSVYAVSFTSLTDSSGTDVGEMLVFYDITTVRRQKQRLSVLGRVLRHNLRNQLNVAQGRAELIEAETTDSAIESHAATIRDANEQLLSIGRRIRDFQQVQDRDLTVSSVDPVALAERVADSVREQHLEATVDIEATVSQRYLETDEEILELVLTNLLGNAIRHTESRDAVAEMRLHETDDETVRFELRDTNDRIPDIEIDTLESTEESALQHGQGIGLWIVTWSLNFIDGEITFEYDDGNVVTVTVPRTLSSATTD</sequence>
<keyword evidence="8" id="KW-0812">Transmembrane</keyword>
<evidence type="ECO:0000256" key="3">
    <source>
        <dbReference type="ARBA" id="ARBA00022679"/>
    </source>
</evidence>
<keyword evidence="8" id="KW-0472">Membrane</keyword>
<feature type="domain" description="Histidine kinase" evidence="9">
    <location>
        <begin position="375"/>
        <end position="581"/>
    </location>
</feature>
<feature type="transmembrane region" description="Helical" evidence="8">
    <location>
        <begin position="205"/>
        <end position="224"/>
    </location>
</feature>
<dbReference type="Pfam" id="PF16927">
    <property type="entry name" value="HisKA_7TM"/>
    <property type="match status" value="1"/>
</dbReference>
<evidence type="ECO:0000313" key="11">
    <source>
        <dbReference type="Proteomes" id="UP000663305"/>
    </source>
</evidence>
<feature type="transmembrane region" description="Helical" evidence="8">
    <location>
        <begin position="125"/>
        <end position="145"/>
    </location>
</feature>
<dbReference type="InterPro" id="IPR031621">
    <property type="entry name" value="HisKA_7TM"/>
</dbReference>
<dbReference type="GO" id="GO:0000156">
    <property type="term" value="F:phosphorelay response regulator activity"/>
    <property type="evidence" value="ECO:0007669"/>
    <property type="project" value="TreeGrafter"/>
</dbReference>
<dbReference type="InterPro" id="IPR036890">
    <property type="entry name" value="HATPase_C_sf"/>
</dbReference>
<dbReference type="GO" id="GO:0007234">
    <property type="term" value="P:osmosensory signaling via phosphorelay pathway"/>
    <property type="evidence" value="ECO:0007669"/>
    <property type="project" value="TreeGrafter"/>
</dbReference>
<dbReference type="InterPro" id="IPR003594">
    <property type="entry name" value="HATPase_dom"/>
</dbReference>
<dbReference type="SUPFAM" id="SSF55785">
    <property type="entry name" value="PYP-like sensor domain (PAS domain)"/>
    <property type="match status" value="1"/>
</dbReference>
<dbReference type="SUPFAM" id="SSF55874">
    <property type="entry name" value="ATPase domain of HSP90 chaperone/DNA topoisomerase II/histidine kinase"/>
    <property type="match status" value="1"/>
</dbReference>
<dbReference type="SMART" id="SM00387">
    <property type="entry name" value="HATPase_c"/>
    <property type="match status" value="1"/>
</dbReference>
<feature type="transmembrane region" description="Helical" evidence="8">
    <location>
        <begin position="95"/>
        <end position="113"/>
    </location>
</feature>
<evidence type="ECO:0000313" key="10">
    <source>
        <dbReference type="EMBL" id="QSG11309.1"/>
    </source>
</evidence>
<keyword evidence="6" id="KW-0067">ATP-binding</keyword>
<keyword evidence="3" id="KW-0808">Transferase</keyword>
<evidence type="ECO:0000256" key="7">
    <source>
        <dbReference type="ARBA" id="ARBA00023012"/>
    </source>
</evidence>
<comment type="catalytic activity">
    <reaction evidence="1">
        <text>ATP + protein L-histidine = ADP + protein N-phospho-L-histidine.</text>
        <dbReference type="EC" id="2.7.13.3"/>
    </reaction>
</comment>
<dbReference type="PANTHER" id="PTHR42878">
    <property type="entry name" value="TWO-COMPONENT HISTIDINE KINASE"/>
    <property type="match status" value="1"/>
</dbReference>
<keyword evidence="4" id="KW-0547">Nucleotide-binding</keyword>
<dbReference type="PANTHER" id="PTHR42878:SF7">
    <property type="entry name" value="SENSOR HISTIDINE KINASE GLRK"/>
    <property type="match status" value="1"/>
</dbReference>
<dbReference type="GO" id="GO:0005524">
    <property type="term" value="F:ATP binding"/>
    <property type="evidence" value="ECO:0007669"/>
    <property type="project" value="UniProtKB-KW"/>
</dbReference>
<protein>
    <recommendedName>
        <fullName evidence="2">histidine kinase</fullName>
        <ecNumber evidence="2">2.7.13.3</ecNumber>
    </recommendedName>
</protein>
<evidence type="ECO:0000256" key="1">
    <source>
        <dbReference type="ARBA" id="ARBA00000085"/>
    </source>
</evidence>
<dbReference type="GO" id="GO:0004673">
    <property type="term" value="F:protein histidine kinase activity"/>
    <property type="evidence" value="ECO:0007669"/>
    <property type="project" value="UniProtKB-EC"/>
</dbReference>
<dbReference type="InterPro" id="IPR035965">
    <property type="entry name" value="PAS-like_dom_sf"/>
</dbReference>
<keyword evidence="7" id="KW-0902">Two-component regulatory system</keyword>
<dbReference type="EMBL" id="CP064789">
    <property type="protein sequence ID" value="QSG11309.1"/>
    <property type="molecule type" value="Genomic_DNA"/>
</dbReference>
<evidence type="ECO:0000256" key="6">
    <source>
        <dbReference type="ARBA" id="ARBA00022840"/>
    </source>
</evidence>
<dbReference type="Pfam" id="PF02518">
    <property type="entry name" value="HATPase_c"/>
    <property type="match status" value="1"/>
</dbReference>
<dbReference type="PROSITE" id="PS50109">
    <property type="entry name" value="HIS_KIN"/>
    <property type="match status" value="1"/>
</dbReference>
<accession>A0A897NKB6</accession>
<keyword evidence="8" id="KW-1133">Transmembrane helix</keyword>
<name>A0A897NKB6_9EURY</name>
<dbReference type="InterPro" id="IPR005467">
    <property type="entry name" value="His_kinase_dom"/>
</dbReference>
<evidence type="ECO:0000256" key="4">
    <source>
        <dbReference type="ARBA" id="ARBA00022741"/>
    </source>
</evidence>
<dbReference type="InterPro" id="IPR050351">
    <property type="entry name" value="BphY/WalK/GraS-like"/>
</dbReference>
<dbReference type="AlphaFoldDB" id="A0A897NKB6"/>
<dbReference type="Gene3D" id="3.30.450.20">
    <property type="entry name" value="PAS domain"/>
    <property type="match status" value="1"/>
</dbReference>